<evidence type="ECO:0000313" key="2">
    <source>
        <dbReference type="EMBL" id="KAF0674447.1"/>
    </source>
</evidence>
<protein>
    <submittedName>
        <fullName evidence="2">Uncharacterized protein</fullName>
    </submittedName>
</protein>
<dbReference type="AlphaFoldDB" id="A0A921NPJ4"/>
<gene>
    <name evidence="2" type="ORF">PMES_03245</name>
</gene>
<reference evidence="2" key="1">
    <citation type="submission" date="2013-03" db="EMBL/GenBank/DDBJ databases">
        <title>Genome Sequence of the Profundibacterium mesophilum strain KAUST100406-0324T from Red Sea, a novel genus in the family Rhodobacteraceae.</title>
        <authorList>
            <person name="Essack M."/>
            <person name="Alam I."/>
            <person name="Lafi F."/>
            <person name="Alawi W."/>
            <person name="Kamanu F."/>
            <person name="Al-Suwailem A."/>
            <person name="Lee O.O."/>
            <person name="Xu Y."/>
            <person name="Bajic V."/>
            <person name="Qian P.-Y."/>
            <person name="Archer J."/>
        </authorList>
    </citation>
    <scope>NUCLEOTIDE SEQUENCE</scope>
    <source>
        <strain evidence="2">KAUST100406-0324</strain>
    </source>
</reference>
<keyword evidence="1" id="KW-1133">Transmembrane helix</keyword>
<organism evidence="2 3">
    <name type="scientific">Profundibacterium mesophilum KAUST100406-0324</name>
    <dbReference type="NCBI Taxonomy" id="1037889"/>
    <lineage>
        <taxon>Bacteria</taxon>
        <taxon>Pseudomonadati</taxon>
        <taxon>Pseudomonadota</taxon>
        <taxon>Alphaproteobacteria</taxon>
        <taxon>Rhodobacterales</taxon>
        <taxon>Roseobacteraceae</taxon>
        <taxon>Profundibacterium</taxon>
    </lineage>
</organism>
<dbReference type="EMBL" id="APKE01000051">
    <property type="protein sequence ID" value="KAF0674447.1"/>
    <property type="molecule type" value="Genomic_DNA"/>
</dbReference>
<comment type="caution">
    <text evidence="2">The sequence shown here is derived from an EMBL/GenBank/DDBJ whole genome shotgun (WGS) entry which is preliminary data.</text>
</comment>
<name>A0A921NPJ4_9RHOB</name>
<keyword evidence="1" id="KW-0472">Membrane</keyword>
<keyword evidence="1" id="KW-0812">Transmembrane</keyword>
<evidence type="ECO:0000256" key="1">
    <source>
        <dbReference type="SAM" id="Phobius"/>
    </source>
</evidence>
<keyword evidence="3" id="KW-1185">Reference proteome</keyword>
<dbReference type="Proteomes" id="UP000698242">
    <property type="component" value="Unassembled WGS sequence"/>
</dbReference>
<proteinExistence type="predicted"/>
<evidence type="ECO:0000313" key="3">
    <source>
        <dbReference type="Proteomes" id="UP000698242"/>
    </source>
</evidence>
<sequence>MMNEDQMMDGSGWMMGGMGLISLLVIVFLIAGIVYFIRNSRGR</sequence>
<accession>A0A921NPJ4</accession>
<dbReference type="RefSeq" id="WP_268892434.1">
    <property type="nucleotide sequence ID" value="NZ_APKE01000051.1"/>
</dbReference>
<feature type="transmembrane region" description="Helical" evidence="1">
    <location>
        <begin position="12"/>
        <end position="37"/>
    </location>
</feature>